<evidence type="ECO:0000313" key="2">
    <source>
        <dbReference type="EMBL" id="RCG32792.1"/>
    </source>
</evidence>
<protein>
    <recommendedName>
        <fullName evidence="4">DNA-binding protein</fullName>
    </recommendedName>
</protein>
<proteinExistence type="predicted"/>
<dbReference type="OrthoDB" id="3368211at2"/>
<gene>
    <name evidence="2" type="ORF">DQ384_04800</name>
</gene>
<evidence type="ECO:0000256" key="1">
    <source>
        <dbReference type="SAM" id="MobiDB-lite"/>
    </source>
</evidence>
<comment type="caution">
    <text evidence="2">The sequence shown here is derived from an EMBL/GenBank/DDBJ whole genome shotgun (WGS) entry which is preliminary data.</text>
</comment>
<reference evidence="2 3" key="1">
    <citation type="submission" date="2018-06" db="EMBL/GenBank/DDBJ databases">
        <title>Sphaerisporangium craniellae sp. nov., isolated from a marine sponge in the South China Sea.</title>
        <authorList>
            <person name="Li L."/>
        </authorList>
    </citation>
    <scope>NUCLEOTIDE SEQUENCE [LARGE SCALE GENOMIC DNA]</scope>
    <source>
        <strain evidence="2 3">CCTCC AA 208026</strain>
    </source>
</reference>
<sequence>MTAVKLRKSMAHASKEKKTRAAATAHPRHATALAAEASRTKEAEERAALALFDQAGKLDRVACSTQEADTRDAVREVVADLLARARPVRVATASKILKCDMKTVRAWVREGVLTSVQAKPRLMLDAERLYTVAALVRDLRKAGRSRNLLQAVWRRLEDDGLLQSDELAEGLEQMRKGAGRPWREIRAEWSSKEPGLFTDED</sequence>
<name>A0A367FSM4_9ACTN</name>
<accession>A0A367FSM4</accession>
<evidence type="ECO:0000313" key="3">
    <source>
        <dbReference type="Proteomes" id="UP000253094"/>
    </source>
</evidence>
<keyword evidence="3" id="KW-1185">Reference proteome</keyword>
<feature type="compositionally biased region" description="Basic residues" evidence="1">
    <location>
        <begin position="1"/>
        <end position="20"/>
    </location>
</feature>
<dbReference type="RefSeq" id="WP_114027424.1">
    <property type="nucleotide sequence ID" value="NZ_QOIL01000002.1"/>
</dbReference>
<dbReference type="EMBL" id="QOIL01000002">
    <property type="protein sequence ID" value="RCG32792.1"/>
    <property type="molecule type" value="Genomic_DNA"/>
</dbReference>
<organism evidence="2 3">
    <name type="scientific">Sphaerisporangium album</name>
    <dbReference type="NCBI Taxonomy" id="509200"/>
    <lineage>
        <taxon>Bacteria</taxon>
        <taxon>Bacillati</taxon>
        <taxon>Actinomycetota</taxon>
        <taxon>Actinomycetes</taxon>
        <taxon>Streptosporangiales</taxon>
        <taxon>Streptosporangiaceae</taxon>
        <taxon>Sphaerisporangium</taxon>
    </lineage>
</organism>
<dbReference type="AlphaFoldDB" id="A0A367FSM4"/>
<feature type="region of interest" description="Disordered" evidence="1">
    <location>
        <begin position="1"/>
        <end position="32"/>
    </location>
</feature>
<feature type="compositionally biased region" description="Low complexity" evidence="1">
    <location>
        <begin position="21"/>
        <end position="32"/>
    </location>
</feature>
<evidence type="ECO:0008006" key="4">
    <source>
        <dbReference type="Google" id="ProtNLM"/>
    </source>
</evidence>
<dbReference type="Proteomes" id="UP000253094">
    <property type="component" value="Unassembled WGS sequence"/>
</dbReference>